<dbReference type="eggNOG" id="COG0492">
    <property type="taxonomic scope" value="Bacteria"/>
</dbReference>
<dbReference type="STRING" id="1437425.CSEC_0431"/>
<dbReference type="Gene3D" id="3.50.50.60">
    <property type="entry name" value="FAD/NAD(P)-binding domain"/>
    <property type="match status" value="2"/>
</dbReference>
<reference evidence="2" key="1">
    <citation type="submission" date="2013-12" db="EMBL/GenBank/DDBJ databases">
        <authorList>
            <person name="Linke B."/>
        </authorList>
    </citation>
    <scope>NUCLEOTIDE SEQUENCE [LARGE SCALE GENOMIC DNA]</scope>
    <source>
        <strain evidence="2">CRIB-18</strain>
    </source>
</reference>
<evidence type="ECO:0000256" key="1">
    <source>
        <dbReference type="ARBA" id="ARBA00023002"/>
    </source>
</evidence>
<dbReference type="OrthoDB" id="9778740at2"/>
<dbReference type="InterPro" id="IPR036188">
    <property type="entry name" value="FAD/NAD-bd_sf"/>
</dbReference>
<comment type="caution">
    <text evidence="2">The sequence shown here is derived from an EMBL/GenBank/DDBJ whole genome shotgun (WGS) entry which is preliminary data.</text>
</comment>
<protein>
    <submittedName>
        <fullName evidence="2">Thioredoxin reductase</fullName>
        <ecNumber evidence="2">1.8.1.9</ecNumber>
    </submittedName>
</protein>
<dbReference type="EC" id="1.8.1.9" evidence="2"/>
<dbReference type="InterPro" id="IPR050982">
    <property type="entry name" value="Auxin_biosynth/cation_transpt"/>
</dbReference>
<evidence type="ECO:0000313" key="3">
    <source>
        <dbReference type="Proteomes" id="UP000031552"/>
    </source>
</evidence>
<name>A0A090D109_9BACT</name>
<dbReference type="GO" id="GO:0004791">
    <property type="term" value="F:thioredoxin-disulfide reductase (NADPH) activity"/>
    <property type="evidence" value="ECO:0007669"/>
    <property type="project" value="UniProtKB-EC"/>
</dbReference>
<dbReference type="PANTHER" id="PTHR43539:SF4">
    <property type="entry name" value="BACILLIREDOXIN REDUCTASE BDR"/>
    <property type="match status" value="1"/>
</dbReference>
<dbReference type="AlphaFoldDB" id="A0A090D109"/>
<dbReference type="Proteomes" id="UP000031552">
    <property type="component" value="Unassembled WGS sequence"/>
</dbReference>
<dbReference type="PRINTS" id="PR00368">
    <property type="entry name" value="FADPNR"/>
</dbReference>
<dbReference type="GO" id="GO:0050660">
    <property type="term" value="F:flavin adenine dinucleotide binding"/>
    <property type="evidence" value="ECO:0007669"/>
    <property type="project" value="TreeGrafter"/>
</dbReference>
<dbReference type="GO" id="GO:0004497">
    <property type="term" value="F:monooxygenase activity"/>
    <property type="evidence" value="ECO:0007669"/>
    <property type="project" value="TreeGrafter"/>
</dbReference>
<reference evidence="2" key="2">
    <citation type="submission" date="2014-09" db="EMBL/GenBank/DDBJ databases">
        <title>Criblamydia sequanensis harbors a mega-plasmid encoding arsenite resistance.</title>
        <authorList>
            <person name="Bertelli C."/>
            <person name="Goesmann A."/>
            <person name="Greub G."/>
        </authorList>
    </citation>
    <scope>NUCLEOTIDE SEQUENCE [LARGE SCALE GENOMIC DNA]</scope>
    <source>
        <strain evidence="2">CRIB-18</strain>
    </source>
</reference>
<sequence length="347" mass="38973">MRNIKNSFSVAIIGAGPIGLELAGCLKKKGVDFIQFDKGQIGESVYKYPPQTRFFSSPEKISLYGKAFETPSQEKATREEYLAYLRNYCLDNKLDVHTFEAVTGLKRQNGHFDIQTTKGSYSSKALVFAQGGLTFPRKLKIPGENLAFVYDTLIDPHTFFKSKVLVVGGKNSAAEASLRLFHAGAFVTLVHRKASFDKKAIKYWILSELMGRIKNGQINCFCSAVLEEIREGEATVLQKKKRLILPNDFVVKSIGFEADLSLMHQLKIPFSNKNTPIFSKETMETKVKGAFVMGTVIGGTQNKFEIFIENSHPHVDKVLAGLGRYLNHPQLKKEKTRIEDNFSMLEE</sequence>
<gene>
    <name evidence="2" type="ORF">CSEC_0431</name>
</gene>
<dbReference type="SUPFAM" id="SSF51905">
    <property type="entry name" value="FAD/NAD(P)-binding domain"/>
    <property type="match status" value="1"/>
</dbReference>
<evidence type="ECO:0000313" key="2">
    <source>
        <dbReference type="EMBL" id="CDR33268.1"/>
    </source>
</evidence>
<organism evidence="2 3">
    <name type="scientific">Candidatus Criblamydia sequanensis CRIB-18</name>
    <dbReference type="NCBI Taxonomy" id="1437425"/>
    <lineage>
        <taxon>Bacteria</taxon>
        <taxon>Pseudomonadati</taxon>
        <taxon>Chlamydiota</taxon>
        <taxon>Chlamydiia</taxon>
        <taxon>Parachlamydiales</taxon>
        <taxon>Candidatus Criblamydiaceae</taxon>
        <taxon>Candidatus Criblamydia</taxon>
    </lineage>
</organism>
<dbReference type="RefSeq" id="WP_041016788.1">
    <property type="nucleotide sequence ID" value="NZ_CCEJ010000003.1"/>
</dbReference>
<dbReference type="Pfam" id="PF13738">
    <property type="entry name" value="Pyr_redox_3"/>
    <property type="match status" value="1"/>
</dbReference>
<dbReference type="PRINTS" id="PR00469">
    <property type="entry name" value="PNDRDTASEII"/>
</dbReference>
<keyword evidence="1 2" id="KW-0560">Oxidoreductase</keyword>
<accession>A0A090D109</accession>
<proteinExistence type="predicted"/>
<dbReference type="EMBL" id="CCEJ010000003">
    <property type="protein sequence ID" value="CDR33268.1"/>
    <property type="molecule type" value="Genomic_DNA"/>
</dbReference>
<dbReference type="PANTHER" id="PTHR43539">
    <property type="entry name" value="FLAVIN-BINDING MONOOXYGENASE-LIKE PROTEIN (AFU_ORTHOLOGUE AFUA_4G09220)"/>
    <property type="match status" value="1"/>
</dbReference>
<keyword evidence="3" id="KW-1185">Reference proteome</keyword>